<reference evidence="2" key="1">
    <citation type="submission" date="2016-03" db="EMBL/GenBank/DDBJ databases">
        <title>Mechanisms controlling the formation of the plant cell surface in tip-growing cells are functionally conserved among land plants.</title>
        <authorList>
            <person name="Honkanen S."/>
            <person name="Jones V.A."/>
            <person name="Morieri G."/>
            <person name="Champion C."/>
            <person name="Hetherington A.J."/>
            <person name="Kelly S."/>
            <person name="Saint-Marcoux D."/>
            <person name="Proust H."/>
            <person name="Prescott H."/>
            <person name="Dolan L."/>
        </authorList>
    </citation>
    <scope>NUCLEOTIDE SEQUENCE [LARGE SCALE GENOMIC DNA]</scope>
    <source>
        <tissue evidence="2">Whole gametophyte</tissue>
    </source>
</reference>
<feature type="transmembrane region" description="Helical" evidence="1">
    <location>
        <begin position="62"/>
        <end position="85"/>
    </location>
</feature>
<keyword evidence="1" id="KW-0472">Membrane</keyword>
<accession>A0A176VZ85</accession>
<gene>
    <name evidence="2" type="ORF">AXG93_3437s1160</name>
</gene>
<organism evidence="2 3">
    <name type="scientific">Marchantia polymorpha subsp. ruderalis</name>
    <dbReference type="NCBI Taxonomy" id="1480154"/>
    <lineage>
        <taxon>Eukaryota</taxon>
        <taxon>Viridiplantae</taxon>
        <taxon>Streptophyta</taxon>
        <taxon>Embryophyta</taxon>
        <taxon>Marchantiophyta</taxon>
        <taxon>Marchantiopsida</taxon>
        <taxon>Marchantiidae</taxon>
        <taxon>Marchantiales</taxon>
        <taxon>Marchantiaceae</taxon>
        <taxon>Marchantia</taxon>
    </lineage>
</organism>
<dbReference type="AlphaFoldDB" id="A0A176VZ85"/>
<sequence length="170" mass="18325">MTAWGSGSARKALDLVRLASANVSAAKKLCSCNPPQEKDLAVMFRADLVPGSDSSGTIPRVMTLNVITAFSCLLLSLGVIAYFTVLVKRMGLRCSATEAYGGNVSSNWQCVLSSRKADVPDDMVAEERMHRGPSRKKNSRKSLLHCDFSSEKSQLKLFGENAACALCGYL</sequence>
<keyword evidence="1" id="KW-1133">Transmembrane helix</keyword>
<comment type="caution">
    <text evidence="2">The sequence shown here is derived from an EMBL/GenBank/DDBJ whole genome shotgun (WGS) entry which is preliminary data.</text>
</comment>
<dbReference type="Proteomes" id="UP000077202">
    <property type="component" value="Unassembled WGS sequence"/>
</dbReference>
<dbReference type="EMBL" id="LVLJ01002262">
    <property type="protein sequence ID" value="OAE26057.1"/>
    <property type="molecule type" value="Genomic_DNA"/>
</dbReference>
<evidence type="ECO:0000313" key="2">
    <source>
        <dbReference type="EMBL" id="OAE26057.1"/>
    </source>
</evidence>
<evidence type="ECO:0000313" key="3">
    <source>
        <dbReference type="Proteomes" id="UP000077202"/>
    </source>
</evidence>
<evidence type="ECO:0000256" key="1">
    <source>
        <dbReference type="SAM" id="Phobius"/>
    </source>
</evidence>
<keyword evidence="3" id="KW-1185">Reference proteome</keyword>
<name>A0A176VZ85_MARPO</name>
<proteinExistence type="predicted"/>
<keyword evidence="1" id="KW-0812">Transmembrane</keyword>
<protein>
    <submittedName>
        <fullName evidence="2">Uncharacterized protein</fullName>
    </submittedName>
</protein>